<evidence type="ECO:0000313" key="3">
    <source>
        <dbReference type="Proteomes" id="UP001420932"/>
    </source>
</evidence>
<dbReference type="AlphaFoldDB" id="A0AAP0LE78"/>
<dbReference type="EMBL" id="JBBNAF010000001">
    <property type="protein sequence ID" value="KAK9168587.1"/>
    <property type="molecule type" value="Genomic_DNA"/>
</dbReference>
<gene>
    <name evidence="2" type="ORF">Syun_000727</name>
</gene>
<sequence length="85" mass="9723">MLGQGLPKSKLRYLKTNQHIIHSELYQGLQDATNSRETTAGNIGRRIILPSSYIGSPRDMYNDYQDAMAIVRREYIACVVVEMVY</sequence>
<dbReference type="InterPro" id="IPR025476">
    <property type="entry name" value="Helitron_helicase-like"/>
</dbReference>
<protein>
    <recommendedName>
        <fullName evidence="1">Helitron helicase-like domain-containing protein</fullName>
    </recommendedName>
</protein>
<dbReference type="Proteomes" id="UP001420932">
    <property type="component" value="Unassembled WGS sequence"/>
</dbReference>
<name>A0AAP0LE78_9MAGN</name>
<organism evidence="2 3">
    <name type="scientific">Stephania yunnanensis</name>
    <dbReference type="NCBI Taxonomy" id="152371"/>
    <lineage>
        <taxon>Eukaryota</taxon>
        <taxon>Viridiplantae</taxon>
        <taxon>Streptophyta</taxon>
        <taxon>Embryophyta</taxon>
        <taxon>Tracheophyta</taxon>
        <taxon>Spermatophyta</taxon>
        <taxon>Magnoliopsida</taxon>
        <taxon>Ranunculales</taxon>
        <taxon>Menispermaceae</taxon>
        <taxon>Menispermoideae</taxon>
        <taxon>Cissampelideae</taxon>
        <taxon>Stephania</taxon>
    </lineage>
</organism>
<feature type="domain" description="Helitron helicase-like" evidence="1">
    <location>
        <begin position="9"/>
        <end position="73"/>
    </location>
</feature>
<comment type="caution">
    <text evidence="2">The sequence shown here is derived from an EMBL/GenBank/DDBJ whole genome shotgun (WGS) entry which is preliminary data.</text>
</comment>
<evidence type="ECO:0000259" key="1">
    <source>
        <dbReference type="Pfam" id="PF14214"/>
    </source>
</evidence>
<evidence type="ECO:0000313" key="2">
    <source>
        <dbReference type="EMBL" id="KAK9168587.1"/>
    </source>
</evidence>
<accession>A0AAP0LE78</accession>
<proteinExistence type="predicted"/>
<keyword evidence="3" id="KW-1185">Reference proteome</keyword>
<dbReference type="Pfam" id="PF14214">
    <property type="entry name" value="Helitron_like_N"/>
    <property type="match status" value="1"/>
</dbReference>
<reference evidence="2 3" key="1">
    <citation type="submission" date="2024-01" db="EMBL/GenBank/DDBJ databases">
        <title>Genome assemblies of Stephania.</title>
        <authorList>
            <person name="Yang L."/>
        </authorList>
    </citation>
    <scope>NUCLEOTIDE SEQUENCE [LARGE SCALE GENOMIC DNA]</scope>
    <source>
        <strain evidence="2">YNDBR</strain>
        <tissue evidence="2">Leaf</tissue>
    </source>
</reference>